<proteinExistence type="predicted"/>
<sequence>MDLECCVSEANALPRRVAVCPVQKSSAKRFLSRFFETPINTDDLLQRELQLCRLVLQGEKAETDDDQCLTVISECEKKNRMGKPEDLLPAQHNRVGYNLTHLFDQCGQKLTPQTPVTLDFRQLSERWRKDLSGVRNVPKVIFTLERDAQTHRIHWSVLVRSLAHFTKVGIRYVNPRSLVDKRREMSSDDAQSEAHSVLKREKAKTINVTLRVKLLLKLGGSEVFDSKYVMKSLRDGQAPTQKTSKEHRVEQFYAEFSWLPALPPPFCTEYSKNQKSQPSRNVRKTRDQSCVCRSEITGIRSGICRFGKCSEQCVQGEQAGLKCITHTSIRPLLSS</sequence>
<organism evidence="1 2">
    <name type="scientific">Clonorchis sinensis</name>
    <name type="common">Chinese liver fluke</name>
    <dbReference type="NCBI Taxonomy" id="79923"/>
    <lineage>
        <taxon>Eukaryota</taxon>
        <taxon>Metazoa</taxon>
        <taxon>Spiralia</taxon>
        <taxon>Lophotrochozoa</taxon>
        <taxon>Platyhelminthes</taxon>
        <taxon>Trematoda</taxon>
        <taxon>Digenea</taxon>
        <taxon>Opisthorchiida</taxon>
        <taxon>Opisthorchiata</taxon>
        <taxon>Opisthorchiidae</taxon>
        <taxon>Clonorchis</taxon>
    </lineage>
</organism>
<evidence type="ECO:0000313" key="1">
    <source>
        <dbReference type="EMBL" id="GAA52771.1"/>
    </source>
</evidence>
<evidence type="ECO:0000313" key="2">
    <source>
        <dbReference type="Proteomes" id="UP000008909"/>
    </source>
</evidence>
<dbReference type="EMBL" id="DF143350">
    <property type="protein sequence ID" value="GAA52771.1"/>
    <property type="molecule type" value="Genomic_DNA"/>
</dbReference>
<keyword evidence="2" id="KW-1185">Reference proteome</keyword>
<reference key="2">
    <citation type="submission" date="2011-10" db="EMBL/GenBank/DDBJ databases">
        <title>The genome and transcriptome sequence of Clonorchis sinensis provide insights into the carcinogenic liver fluke.</title>
        <authorList>
            <person name="Wang X."/>
            <person name="Huang Y."/>
            <person name="Chen W."/>
            <person name="Liu H."/>
            <person name="Guo L."/>
            <person name="Chen Y."/>
            <person name="Luo F."/>
            <person name="Zhou W."/>
            <person name="Sun J."/>
            <person name="Mao Q."/>
            <person name="Liang P."/>
            <person name="Zhou C."/>
            <person name="Tian Y."/>
            <person name="Men J."/>
            <person name="Lv X."/>
            <person name="Huang L."/>
            <person name="Zhou J."/>
            <person name="Hu Y."/>
            <person name="Li R."/>
            <person name="Zhang F."/>
            <person name="Lei H."/>
            <person name="Li X."/>
            <person name="Hu X."/>
            <person name="Liang C."/>
            <person name="Xu J."/>
            <person name="Wu Z."/>
            <person name="Yu X."/>
        </authorList>
    </citation>
    <scope>NUCLEOTIDE SEQUENCE</scope>
    <source>
        <strain>Henan</strain>
    </source>
</reference>
<protein>
    <submittedName>
        <fullName evidence="1">Uncharacterized protein</fullName>
    </submittedName>
</protein>
<reference evidence="1" key="1">
    <citation type="journal article" date="2011" name="Genome Biol.">
        <title>The draft genome of the carcinogenic human liver fluke Clonorchis sinensis.</title>
        <authorList>
            <person name="Wang X."/>
            <person name="Chen W."/>
            <person name="Huang Y."/>
            <person name="Sun J."/>
            <person name="Men J."/>
            <person name="Liu H."/>
            <person name="Luo F."/>
            <person name="Guo L."/>
            <person name="Lv X."/>
            <person name="Deng C."/>
            <person name="Zhou C."/>
            <person name="Fan Y."/>
            <person name="Li X."/>
            <person name="Huang L."/>
            <person name="Hu Y."/>
            <person name="Liang C."/>
            <person name="Hu X."/>
            <person name="Xu J."/>
            <person name="Yu X."/>
        </authorList>
    </citation>
    <scope>NUCLEOTIDE SEQUENCE [LARGE SCALE GENOMIC DNA]</scope>
    <source>
        <strain evidence="1">Henan</strain>
    </source>
</reference>
<accession>G7YII8</accession>
<gene>
    <name evidence="1" type="ORF">CLF_108783</name>
</gene>
<dbReference type="Proteomes" id="UP000008909">
    <property type="component" value="Unassembled WGS sequence"/>
</dbReference>
<dbReference type="AlphaFoldDB" id="G7YII8"/>
<name>G7YII8_CLOSI</name>